<dbReference type="Gene3D" id="3.40.50.80">
    <property type="entry name" value="Nucleotide-binding domain of ferredoxin-NADP reductase (FNR) module"/>
    <property type="match status" value="1"/>
</dbReference>
<dbReference type="RefSeq" id="WP_095958964.1">
    <property type="nucleotide sequence ID" value="NZ_CP022203.1"/>
</dbReference>
<comment type="similarity">
    <text evidence="1">Belongs to the SIP oxidoreductase family.</text>
</comment>
<proteinExistence type="inferred from homology"/>
<evidence type="ECO:0000259" key="2">
    <source>
        <dbReference type="PROSITE" id="PS51384"/>
    </source>
</evidence>
<reference evidence="3 4" key="1">
    <citation type="submission" date="2017-06" db="EMBL/GenBank/DDBJ databases">
        <title>Sequencing and comparative analysis of myxobacterial genomes.</title>
        <authorList>
            <person name="Rupp O."/>
            <person name="Goesmann A."/>
            <person name="Sogaard-Andersen L."/>
        </authorList>
    </citation>
    <scope>NUCLEOTIDE SEQUENCE [LARGE SCALE GENOMIC DNA]</scope>
    <source>
        <strain evidence="3 4">DSM 14697</strain>
    </source>
</reference>
<dbReference type="GO" id="GO:0016491">
    <property type="term" value="F:oxidoreductase activity"/>
    <property type="evidence" value="ECO:0007669"/>
    <property type="project" value="InterPro"/>
</dbReference>
<dbReference type="Pfam" id="PF08021">
    <property type="entry name" value="FAD_binding_9"/>
    <property type="match status" value="1"/>
</dbReference>
<dbReference type="Proteomes" id="UP000217343">
    <property type="component" value="Chromosome"/>
</dbReference>
<evidence type="ECO:0000313" key="3">
    <source>
        <dbReference type="EMBL" id="ATB47944.1"/>
    </source>
</evidence>
<dbReference type="SUPFAM" id="SSF63380">
    <property type="entry name" value="Riboflavin synthase domain-like"/>
    <property type="match status" value="1"/>
</dbReference>
<dbReference type="InterPro" id="IPR039261">
    <property type="entry name" value="FNR_nucleotide-bd"/>
</dbReference>
<dbReference type="Gene3D" id="2.40.30.10">
    <property type="entry name" value="Translation factors"/>
    <property type="match status" value="1"/>
</dbReference>
<dbReference type="InterPro" id="IPR007037">
    <property type="entry name" value="SIP_rossman_dom"/>
</dbReference>
<name>A0A250JVQ5_9BACT</name>
<dbReference type="InterPro" id="IPR013113">
    <property type="entry name" value="SIP_FAD-bd"/>
</dbReference>
<feature type="domain" description="FAD-binding FR-type" evidence="2">
    <location>
        <begin position="15"/>
        <end position="142"/>
    </location>
</feature>
<evidence type="ECO:0000313" key="4">
    <source>
        <dbReference type="Proteomes" id="UP000217343"/>
    </source>
</evidence>
<dbReference type="Pfam" id="PF04954">
    <property type="entry name" value="SIP"/>
    <property type="match status" value="1"/>
</dbReference>
<accession>A0A250JVQ5</accession>
<dbReference type="KEGG" id="mmas:MYMAC_003567"/>
<dbReference type="PANTHER" id="PTHR30157:SF0">
    <property type="entry name" value="NADPH-DEPENDENT FERRIC-CHELATE REDUCTASE"/>
    <property type="match status" value="1"/>
</dbReference>
<dbReference type="PANTHER" id="PTHR30157">
    <property type="entry name" value="FERRIC REDUCTASE, NADPH-DEPENDENT"/>
    <property type="match status" value="1"/>
</dbReference>
<protein>
    <submittedName>
        <fullName evidence="3">NADPH-dependent ferric siderophore reductase</fullName>
    </submittedName>
</protein>
<dbReference type="InterPro" id="IPR039374">
    <property type="entry name" value="SIP_fam"/>
</dbReference>
<dbReference type="EMBL" id="CP022203">
    <property type="protein sequence ID" value="ATB47944.1"/>
    <property type="molecule type" value="Genomic_DNA"/>
</dbReference>
<dbReference type="CDD" id="cd06193">
    <property type="entry name" value="siderophore_interacting"/>
    <property type="match status" value="1"/>
</dbReference>
<gene>
    <name evidence="3" type="ORF">MYMAC_003567</name>
</gene>
<keyword evidence="4" id="KW-1185">Reference proteome</keyword>
<dbReference type="InterPro" id="IPR017938">
    <property type="entry name" value="Riboflavin_synthase-like_b-brl"/>
</dbReference>
<sequence length="273" mass="30223">MTTTTTTERVYRRGPFPVKFRLLEVKRVTRVTPRMVRITLAGEDLEGFYSPGADDHVKLLFPEEGKRMPVIPTVTPTGLQLKEGERKPDARDYTPRRYDAAAGELDIDFVLHGTGPATTWASKAQVGDLLAVGGPRGSTYVAQDFDWYLFAGDASALPAIGRMLAELPEGKRAIVFCEVPDASEEQPFPTRANATVTWLHRDGVEAGRSDVLERAIRALEFPPGDCFAWVAGEAHTVRPIKDHLVNERGVNKSWVRVTGYWKRGAADHHDAKG</sequence>
<dbReference type="PROSITE" id="PS51384">
    <property type="entry name" value="FAD_FR"/>
    <property type="match status" value="1"/>
</dbReference>
<dbReference type="AlphaFoldDB" id="A0A250JVQ5"/>
<dbReference type="OrthoDB" id="9814826at2"/>
<evidence type="ECO:0000256" key="1">
    <source>
        <dbReference type="ARBA" id="ARBA00035644"/>
    </source>
</evidence>
<dbReference type="InterPro" id="IPR017927">
    <property type="entry name" value="FAD-bd_FR_type"/>
</dbReference>
<organism evidence="3 4">
    <name type="scientific">Corallococcus macrosporus DSM 14697</name>
    <dbReference type="NCBI Taxonomy" id="1189310"/>
    <lineage>
        <taxon>Bacteria</taxon>
        <taxon>Pseudomonadati</taxon>
        <taxon>Myxococcota</taxon>
        <taxon>Myxococcia</taxon>
        <taxon>Myxococcales</taxon>
        <taxon>Cystobacterineae</taxon>
        <taxon>Myxococcaceae</taxon>
        <taxon>Corallococcus</taxon>
    </lineage>
</organism>